<dbReference type="InterPro" id="IPR053967">
    <property type="entry name" value="LlgE_F_G-like_D1"/>
</dbReference>
<keyword evidence="9" id="KW-0966">Cell projection</keyword>
<dbReference type="EMBL" id="SLXU01000005">
    <property type="protein sequence ID" value="TCP61348.1"/>
    <property type="molecule type" value="Genomic_DNA"/>
</dbReference>
<accession>A0A4R2RFR2</accession>
<dbReference type="GO" id="GO:0071978">
    <property type="term" value="P:bacterial-type flagellum-dependent swarming motility"/>
    <property type="evidence" value="ECO:0007669"/>
    <property type="project" value="TreeGrafter"/>
</dbReference>
<keyword evidence="9" id="KW-0969">Cilium</keyword>
<evidence type="ECO:0000313" key="9">
    <source>
        <dbReference type="EMBL" id="TCP61348.1"/>
    </source>
</evidence>
<dbReference type="NCBIfam" id="TIGR03506">
    <property type="entry name" value="FlgEFG_subfam"/>
    <property type="match status" value="1"/>
</dbReference>
<evidence type="ECO:0000256" key="2">
    <source>
        <dbReference type="ARBA" id="ARBA00009677"/>
    </source>
</evidence>
<evidence type="ECO:0000256" key="5">
    <source>
        <dbReference type="ARBA" id="ARBA00040228"/>
    </source>
</evidence>
<dbReference type="PANTHER" id="PTHR30435">
    <property type="entry name" value="FLAGELLAR PROTEIN"/>
    <property type="match status" value="1"/>
</dbReference>
<dbReference type="InterPro" id="IPR010930">
    <property type="entry name" value="Flg_bb/hook_C_dom"/>
</dbReference>
<organism evidence="9 10">
    <name type="scientific">Rhodovulum bhavnagarense</name>
    <dbReference type="NCBI Taxonomy" id="992286"/>
    <lineage>
        <taxon>Bacteria</taxon>
        <taxon>Pseudomonadati</taxon>
        <taxon>Pseudomonadota</taxon>
        <taxon>Alphaproteobacteria</taxon>
        <taxon>Rhodobacterales</taxon>
        <taxon>Paracoccaceae</taxon>
        <taxon>Rhodovulum</taxon>
    </lineage>
</organism>
<evidence type="ECO:0000256" key="3">
    <source>
        <dbReference type="ARBA" id="ARBA00023143"/>
    </source>
</evidence>
<comment type="subunit">
    <text evidence="4 6">The basal body constitutes a major portion of the flagellar organelle and consists of five rings (E,L,P,S, and M) mounted on a central rod. The rod consists of about 26 subunits of FlgG in the distal portion, and FlgB, FlgC and FlgF are thought to build up the proximal portion of the rod with about 6 subunits each.</text>
</comment>
<evidence type="ECO:0000313" key="10">
    <source>
        <dbReference type="Proteomes" id="UP000295050"/>
    </source>
</evidence>
<dbReference type="InterPro" id="IPR020013">
    <property type="entry name" value="Flagellar_FlgE/F/G"/>
</dbReference>
<proteinExistence type="inferred from homology"/>
<gene>
    <name evidence="9" type="ORF">EV663_10566</name>
</gene>
<comment type="subcellular location">
    <subcellularLocation>
        <location evidence="1 6">Bacterial flagellum basal body</location>
    </subcellularLocation>
</comment>
<feature type="domain" description="Flagellar hook protein FlgE/F/G-like D1" evidence="8">
    <location>
        <begin position="81"/>
        <end position="146"/>
    </location>
</feature>
<keyword evidence="9" id="KW-0282">Flagellum</keyword>
<keyword evidence="3 6" id="KW-0975">Bacterial flagellum</keyword>
<name>A0A4R2RFR2_9RHOB</name>
<evidence type="ECO:0000259" key="8">
    <source>
        <dbReference type="Pfam" id="PF22692"/>
    </source>
</evidence>
<dbReference type="GO" id="GO:0030694">
    <property type="term" value="C:bacterial-type flagellum basal body, rod"/>
    <property type="evidence" value="ECO:0007669"/>
    <property type="project" value="UniProtKB-UniRule"/>
</dbReference>
<reference evidence="9 10" key="1">
    <citation type="submission" date="2019-03" db="EMBL/GenBank/DDBJ databases">
        <title>Genomic Encyclopedia of Type Strains, Phase IV (KMG-IV): sequencing the most valuable type-strain genomes for metagenomic binning, comparative biology and taxonomic classification.</title>
        <authorList>
            <person name="Goeker M."/>
        </authorList>
    </citation>
    <scope>NUCLEOTIDE SEQUENCE [LARGE SCALE GENOMIC DNA]</scope>
    <source>
        <strain evidence="9 10">DSM 24766</strain>
    </source>
</reference>
<keyword evidence="10" id="KW-1185">Reference proteome</keyword>
<evidence type="ECO:0000256" key="1">
    <source>
        <dbReference type="ARBA" id="ARBA00004117"/>
    </source>
</evidence>
<evidence type="ECO:0000259" key="7">
    <source>
        <dbReference type="Pfam" id="PF06429"/>
    </source>
</evidence>
<feature type="domain" description="Flagellar basal-body/hook protein C-terminal" evidence="7">
    <location>
        <begin position="200"/>
        <end position="239"/>
    </location>
</feature>
<comment type="caution">
    <text evidence="9">The sequence shown here is derived from an EMBL/GenBank/DDBJ whole genome shotgun (WGS) entry which is preliminary data.</text>
</comment>
<dbReference type="Proteomes" id="UP000295050">
    <property type="component" value="Unassembled WGS sequence"/>
</dbReference>
<dbReference type="Pfam" id="PF22692">
    <property type="entry name" value="LlgE_F_G_D1"/>
    <property type="match status" value="1"/>
</dbReference>
<dbReference type="Pfam" id="PF06429">
    <property type="entry name" value="Flg_bbr_C"/>
    <property type="match status" value="1"/>
</dbReference>
<dbReference type="InterPro" id="IPR037925">
    <property type="entry name" value="FlgE/F/G-like"/>
</dbReference>
<dbReference type="SUPFAM" id="SSF117143">
    <property type="entry name" value="Flagellar hook protein flgE"/>
    <property type="match status" value="1"/>
</dbReference>
<dbReference type="AlphaFoldDB" id="A0A4R2RFR2"/>
<dbReference type="PANTHER" id="PTHR30435:SF18">
    <property type="entry name" value="FLAGELLAR BASAL-BODY ROD PROTEIN FLGF"/>
    <property type="match status" value="1"/>
</dbReference>
<evidence type="ECO:0000256" key="6">
    <source>
        <dbReference type="RuleBase" id="RU362116"/>
    </source>
</evidence>
<sequence>MIFTALNAIGGMRDNQVSQAQNLANQSVPGYRRDLPDEGATVFAELVGSFSTRAFQQERTSRGFSQEPGPLTATGDAMDIAIADEGYFFILPDNGEPALSRRGDLRLDAEGVLRNGAGDAMLDMDGQQITLPPHRDIVVNELGEIWVQPMNGQEDERILAATLGTVIPGPDVRLQKSLDGNIRVPGDDLPPPDQGARISQGVLEGSNVNAVEELIDSIEMQRRFELNFKLVSAAREIDEGGARLLQVPQG</sequence>
<protein>
    <recommendedName>
        <fullName evidence="5 6">Flagellar basal-body rod protein FlgF</fullName>
    </recommendedName>
</protein>
<evidence type="ECO:0000256" key="4">
    <source>
        <dbReference type="ARBA" id="ARBA00038560"/>
    </source>
</evidence>
<comment type="similarity">
    <text evidence="2 6">Belongs to the flagella basal body rod proteins family.</text>
</comment>